<evidence type="ECO:0000313" key="9">
    <source>
        <dbReference type="EMBL" id="KAE7998748.1"/>
    </source>
</evidence>
<dbReference type="Pfam" id="PF00179">
    <property type="entry name" value="UQ_con"/>
    <property type="match status" value="1"/>
</dbReference>
<dbReference type="FunFam" id="3.10.110.10:FF:000041">
    <property type="entry name" value="Ubiquitin-conjugating enzyme E2 T"/>
    <property type="match status" value="1"/>
</dbReference>
<evidence type="ECO:0000259" key="8">
    <source>
        <dbReference type="PROSITE" id="PS50127"/>
    </source>
</evidence>
<name>A0A5N6QHF1_9ROSI</name>
<dbReference type="EMBL" id="CM017321">
    <property type="protein sequence ID" value="KAE7998748.1"/>
    <property type="molecule type" value="Genomic_DNA"/>
</dbReference>
<evidence type="ECO:0000256" key="6">
    <source>
        <dbReference type="PROSITE-ProRule" id="PRU10133"/>
    </source>
</evidence>
<sequence>MAQAARLSLRMQKELKLLLSDPPPGASFPLLSADSDIFSLSSIDAQIEGPEETVYAKGIFHIKIQIPERYPFQPPSVTFATPIYHPNIDNGGRICLDILNLPPKGAWQPSLNISTVLTSIGLLLSEPNPDDGLMCEASKEYKYNRQAFDQKARSMTEKYAKAGASGNACSSQSNQSQSKTTMMEVNTAGWESRHVVDNNVNLSHKKCGTRWKLSLDSSDLTHKRDGDGEVNEVPNDHILLSNCKKQMEIEGARKDSNGMNGDYIRSQDKLCGSRRKLSLETFDQFQKGDGNDKANLVPNCILSSKAQEPSVTSSRSSLLRAGNHHYDNQEQDSKSINDSTNMISNKLTAGKKKLLGSSDACQISDGCNEEMIVNPCMSDSNASHQALPILPVVNGIEQPHKDFMDKMENGYGDLNCKRLCTVGKKLALGFRDSSQTKKKDDKENVVPVHKTTIPHPKSPSMGSSMSKVGEFYERESEISGLDVSRQKCRIGRKLSLGPLAQSQQSNDDHKLLLSHSQKLSEDPSKALHIEQVCRCDDKQKSNYDDKIKTDVGIKRQKTNESPMSESVIVLDSEDSEDEENVCLRSKSLLARKRIGKWRVKA</sequence>
<evidence type="ECO:0000256" key="3">
    <source>
        <dbReference type="ARBA" id="ARBA00022741"/>
    </source>
</evidence>
<accession>A0A5N6QHF1</accession>
<dbReference type="SUPFAM" id="SSF54495">
    <property type="entry name" value="UBC-like"/>
    <property type="match status" value="1"/>
</dbReference>
<dbReference type="Proteomes" id="UP000327013">
    <property type="component" value="Chromosome 1"/>
</dbReference>
<gene>
    <name evidence="9" type="ORF">FH972_003259</name>
</gene>
<evidence type="ECO:0000256" key="1">
    <source>
        <dbReference type="ARBA" id="ARBA00012486"/>
    </source>
</evidence>
<keyword evidence="2" id="KW-0808">Transferase</keyword>
<keyword evidence="4" id="KW-0833">Ubl conjugation pathway</keyword>
<feature type="region of interest" description="Disordered" evidence="7">
    <location>
        <begin position="433"/>
        <end position="465"/>
    </location>
</feature>
<keyword evidence="5" id="KW-0067">ATP-binding</keyword>
<evidence type="ECO:0000256" key="4">
    <source>
        <dbReference type="ARBA" id="ARBA00022786"/>
    </source>
</evidence>
<dbReference type="GO" id="GO:0005524">
    <property type="term" value="F:ATP binding"/>
    <property type="evidence" value="ECO:0007669"/>
    <property type="project" value="UniProtKB-KW"/>
</dbReference>
<keyword evidence="10" id="KW-1185">Reference proteome</keyword>
<evidence type="ECO:0000256" key="7">
    <source>
        <dbReference type="SAM" id="MobiDB-lite"/>
    </source>
</evidence>
<dbReference type="PANTHER" id="PTHR24068">
    <property type="entry name" value="UBIQUITIN-CONJUGATING ENZYME E2"/>
    <property type="match status" value="1"/>
</dbReference>
<dbReference type="EC" id="2.3.2.23" evidence="1"/>
<protein>
    <recommendedName>
        <fullName evidence="1">E2 ubiquitin-conjugating enzyme</fullName>
        <ecNumber evidence="1">2.3.2.23</ecNumber>
    </recommendedName>
</protein>
<dbReference type="PROSITE" id="PS00183">
    <property type="entry name" value="UBC_1"/>
    <property type="match status" value="1"/>
</dbReference>
<dbReference type="AlphaFoldDB" id="A0A5N6QHF1"/>
<dbReference type="InterPro" id="IPR023313">
    <property type="entry name" value="UBQ-conjugating_AS"/>
</dbReference>
<keyword evidence="3" id="KW-0547">Nucleotide-binding</keyword>
<reference evidence="9 10" key="1">
    <citation type="submission" date="2019-06" db="EMBL/GenBank/DDBJ databases">
        <title>A chromosomal-level reference genome of Carpinus fangiana (Coryloideae, Betulaceae).</title>
        <authorList>
            <person name="Yang X."/>
            <person name="Wang Z."/>
            <person name="Zhang L."/>
            <person name="Hao G."/>
            <person name="Liu J."/>
            <person name="Yang Y."/>
        </authorList>
    </citation>
    <scope>NUCLEOTIDE SEQUENCE [LARGE SCALE GENOMIC DNA]</scope>
    <source>
        <strain evidence="9">Cfa_2016G</strain>
        <tissue evidence="9">Leaf</tissue>
    </source>
</reference>
<dbReference type="GO" id="GO:0061631">
    <property type="term" value="F:ubiquitin conjugating enzyme activity"/>
    <property type="evidence" value="ECO:0007669"/>
    <property type="project" value="UniProtKB-EC"/>
</dbReference>
<dbReference type="SMART" id="SM00212">
    <property type="entry name" value="UBCc"/>
    <property type="match status" value="1"/>
</dbReference>
<feature type="domain" description="UBC core" evidence="8">
    <location>
        <begin position="6"/>
        <end position="161"/>
    </location>
</feature>
<evidence type="ECO:0000256" key="5">
    <source>
        <dbReference type="ARBA" id="ARBA00022840"/>
    </source>
</evidence>
<evidence type="ECO:0000313" key="10">
    <source>
        <dbReference type="Proteomes" id="UP000327013"/>
    </source>
</evidence>
<organism evidence="9 10">
    <name type="scientific">Carpinus fangiana</name>
    <dbReference type="NCBI Taxonomy" id="176857"/>
    <lineage>
        <taxon>Eukaryota</taxon>
        <taxon>Viridiplantae</taxon>
        <taxon>Streptophyta</taxon>
        <taxon>Embryophyta</taxon>
        <taxon>Tracheophyta</taxon>
        <taxon>Spermatophyta</taxon>
        <taxon>Magnoliopsida</taxon>
        <taxon>eudicotyledons</taxon>
        <taxon>Gunneridae</taxon>
        <taxon>Pentapetalae</taxon>
        <taxon>rosids</taxon>
        <taxon>fabids</taxon>
        <taxon>Fagales</taxon>
        <taxon>Betulaceae</taxon>
        <taxon>Carpinus</taxon>
    </lineage>
</organism>
<proteinExistence type="predicted"/>
<dbReference type="CDD" id="cd23805">
    <property type="entry name" value="UBCc_UBE2T"/>
    <property type="match status" value="1"/>
</dbReference>
<evidence type="ECO:0000256" key="2">
    <source>
        <dbReference type="ARBA" id="ARBA00022679"/>
    </source>
</evidence>
<dbReference type="InterPro" id="IPR000608">
    <property type="entry name" value="UBC"/>
</dbReference>
<dbReference type="OrthoDB" id="9978460at2759"/>
<dbReference type="InterPro" id="IPR016135">
    <property type="entry name" value="UBQ-conjugating_enzyme/RWD"/>
</dbReference>
<feature type="active site" description="Glycyl thioester intermediate" evidence="6">
    <location>
        <position position="95"/>
    </location>
</feature>
<dbReference type="Gene3D" id="3.10.110.10">
    <property type="entry name" value="Ubiquitin Conjugating Enzyme"/>
    <property type="match status" value="1"/>
</dbReference>
<dbReference type="PROSITE" id="PS50127">
    <property type="entry name" value="UBC_2"/>
    <property type="match status" value="1"/>
</dbReference>
<feature type="compositionally biased region" description="Basic and acidic residues" evidence="7">
    <location>
        <begin position="434"/>
        <end position="444"/>
    </location>
</feature>